<dbReference type="GO" id="GO:0016151">
    <property type="term" value="F:nickel cation binding"/>
    <property type="evidence" value="ECO:0007669"/>
    <property type="project" value="InterPro"/>
</dbReference>
<dbReference type="Proteomes" id="UP000239576">
    <property type="component" value="Unassembled WGS sequence"/>
</dbReference>
<evidence type="ECO:0000313" key="1">
    <source>
        <dbReference type="EMBL" id="PSB34455.1"/>
    </source>
</evidence>
<comment type="caution">
    <text evidence="1">The sequence shown here is derived from an EMBL/GenBank/DDBJ whole genome shotgun (WGS) entry which is preliminary data.</text>
</comment>
<dbReference type="SUPFAM" id="SSF69287">
    <property type="entry name" value="Urease metallochaperone UreE, N-terminal domain"/>
    <property type="match status" value="1"/>
</dbReference>
<dbReference type="GO" id="GO:0065003">
    <property type="term" value="P:protein-containing complex assembly"/>
    <property type="evidence" value="ECO:0007669"/>
    <property type="project" value="InterPro"/>
</dbReference>
<dbReference type="GO" id="GO:0019627">
    <property type="term" value="P:urea metabolic process"/>
    <property type="evidence" value="ECO:0007669"/>
    <property type="project" value="InterPro"/>
</dbReference>
<sequence length="170" mass="18375">MTILASTYRGNVGEDTHLAAHVKQAQQTGALLEVQLQESDRAKGRIHAHATTGDAIGIIKGRDRVLSDGDVFETDHGQWVLVHLAAQTVMVLSFAGDANGQAIKLIHLGHALGNHHWPILVQPDRIYVELAADPLVMEATVQGFAILGLQIGYETKATDNLLTFSAHSHH</sequence>
<dbReference type="Gene3D" id="2.60.260.20">
    <property type="entry name" value="Urease metallochaperone UreE, N-terminal domain"/>
    <property type="match status" value="1"/>
</dbReference>
<dbReference type="OrthoDB" id="3394858at2"/>
<dbReference type="AlphaFoldDB" id="A0A2T1EP15"/>
<proteinExistence type="predicted"/>
<accession>A0A2T1EP15</accession>
<protein>
    <submittedName>
        <fullName evidence="1">Urease accessory protein UreE</fullName>
    </submittedName>
</protein>
<reference evidence="1 2" key="2">
    <citation type="submission" date="2018-03" db="EMBL/GenBank/DDBJ databases">
        <title>The ancient ancestry and fast evolution of plastids.</title>
        <authorList>
            <person name="Moore K.R."/>
            <person name="Magnabosco C."/>
            <person name="Momper L."/>
            <person name="Gold D.A."/>
            <person name="Bosak T."/>
            <person name="Fournier G.P."/>
        </authorList>
    </citation>
    <scope>NUCLEOTIDE SEQUENCE [LARGE SCALE GENOMIC DNA]</scope>
    <source>
        <strain evidence="1 2">ULC18</strain>
    </source>
</reference>
<reference evidence="2" key="1">
    <citation type="submission" date="2018-02" db="EMBL/GenBank/DDBJ databases">
        <authorList>
            <person name="Moore K."/>
            <person name="Momper L."/>
        </authorList>
    </citation>
    <scope>NUCLEOTIDE SEQUENCE [LARGE SCALE GENOMIC DNA]</scope>
    <source>
        <strain evidence="2">ULC18</strain>
    </source>
</reference>
<organism evidence="1 2">
    <name type="scientific">Stenomitos frigidus ULC18</name>
    <dbReference type="NCBI Taxonomy" id="2107698"/>
    <lineage>
        <taxon>Bacteria</taxon>
        <taxon>Bacillati</taxon>
        <taxon>Cyanobacteriota</taxon>
        <taxon>Cyanophyceae</taxon>
        <taxon>Leptolyngbyales</taxon>
        <taxon>Leptolyngbyaceae</taxon>
        <taxon>Stenomitos</taxon>
    </lineage>
</organism>
<dbReference type="RefSeq" id="WP_106254829.1">
    <property type="nucleotide sequence ID" value="NZ_CAWNSW010000073.1"/>
</dbReference>
<dbReference type="EMBL" id="PVWK01000014">
    <property type="protein sequence ID" value="PSB34455.1"/>
    <property type="molecule type" value="Genomic_DNA"/>
</dbReference>
<gene>
    <name evidence="1" type="ORF">C7B82_03075</name>
</gene>
<name>A0A2T1EP15_9CYAN</name>
<evidence type="ECO:0000313" key="2">
    <source>
        <dbReference type="Proteomes" id="UP000239576"/>
    </source>
</evidence>
<keyword evidence="2" id="KW-1185">Reference proteome</keyword>
<dbReference type="InterPro" id="IPR036118">
    <property type="entry name" value="UreE_N_sf"/>
</dbReference>